<evidence type="ECO:0000313" key="11">
    <source>
        <dbReference type="Proteomes" id="UP000437068"/>
    </source>
</evidence>
<evidence type="ECO:0000313" key="4">
    <source>
        <dbReference type="EMBL" id="KAE9112454.1"/>
    </source>
</evidence>
<evidence type="ECO:0000256" key="1">
    <source>
        <dbReference type="SAM" id="SignalP"/>
    </source>
</evidence>
<dbReference type="Proteomes" id="UP000429523">
    <property type="component" value="Unassembled WGS sequence"/>
</dbReference>
<dbReference type="Proteomes" id="UP000440367">
    <property type="component" value="Unassembled WGS sequence"/>
</dbReference>
<evidence type="ECO:0000313" key="10">
    <source>
        <dbReference type="Proteomes" id="UP000433483"/>
    </source>
</evidence>
<evidence type="ECO:0000313" key="14">
    <source>
        <dbReference type="Proteomes" id="UP000441208"/>
    </source>
</evidence>
<feature type="chain" id="PRO_5036380831" description="RxLR effector protein" evidence="1">
    <location>
        <begin position="21"/>
        <end position="55"/>
    </location>
</feature>
<evidence type="ECO:0000313" key="7">
    <source>
        <dbReference type="EMBL" id="KAE9221166.1"/>
    </source>
</evidence>
<dbReference type="Proteomes" id="UP000441208">
    <property type="component" value="Unassembled WGS sequence"/>
</dbReference>
<dbReference type="Proteomes" id="UP000460718">
    <property type="component" value="Unassembled WGS sequence"/>
</dbReference>
<dbReference type="EMBL" id="QXGB01001507">
    <property type="protein sequence ID" value="KAE9189649.1"/>
    <property type="molecule type" value="Genomic_DNA"/>
</dbReference>
<evidence type="ECO:0000313" key="5">
    <source>
        <dbReference type="EMBL" id="KAE9143888.1"/>
    </source>
</evidence>
<dbReference type="AlphaFoldDB" id="A0A6A3WV88"/>
<accession>A0A6A3WV88</accession>
<evidence type="ECO:0000313" key="3">
    <source>
        <dbReference type="EMBL" id="KAE9005383.1"/>
    </source>
</evidence>
<evidence type="ECO:0000313" key="12">
    <source>
        <dbReference type="Proteomes" id="UP000440367"/>
    </source>
</evidence>
<evidence type="ECO:0000313" key="6">
    <source>
        <dbReference type="EMBL" id="KAE9189649.1"/>
    </source>
</evidence>
<evidence type="ECO:0000313" key="9">
    <source>
        <dbReference type="Proteomes" id="UP000429523"/>
    </source>
</evidence>
<dbReference type="Proteomes" id="UP000433483">
    <property type="component" value="Unassembled WGS sequence"/>
</dbReference>
<dbReference type="EMBL" id="QXGF01000413">
    <property type="protein sequence ID" value="KAE8940612.1"/>
    <property type="molecule type" value="Genomic_DNA"/>
</dbReference>
<keyword evidence="1" id="KW-0732">Signal</keyword>
<sequence length="55" mass="5945">MSTCASLLLLAASRWSPSCASHQFRSISQKAHAAVHVHTRCAVPRSSVWPHAAHP</sequence>
<keyword evidence="10" id="KW-1185">Reference proteome</keyword>
<reference evidence="9 10" key="1">
    <citation type="submission" date="2018-08" db="EMBL/GenBank/DDBJ databases">
        <title>Genomic investigation of the strawberry pathogen Phytophthora fragariae indicates pathogenicity is determined by transcriptional variation in three key races.</title>
        <authorList>
            <person name="Adams T.M."/>
            <person name="Armitage A.D."/>
            <person name="Sobczyk M.K."/>
            <person name="Bates H.J."/>
            <person name="Dunwell J.M."/>
            <person name="Nellist C.F."/>
            <person name="Harrison R.J."/>
        </authorList>
    </citation>
    <scope>NUCLEOTIDE SEQUENCE [LARGE SCALE GENOMIC DNA]</scope>
    <source>
        <strain evidence="8 11">A4</strain>
        <strain evidence="7 12">BC-1</strain>
        <strain evidence="6 10">NOV-27</strain>
        <strain evidence="5 13">NOV-5</strain>
        <strain evidence="4 14">NOV-71</strain>
        <strain evidence="2 9">NOV-9</strain>
        <strain evidence="3 15">SCRP245</strain>
    </source>
</reference>
<dbReference type="EMBL" id="QXGE01000342">
    <property type="protein sequence ID" value="KAE9315336.1"/>
    <property type="molecule type" value="Genomic_DNA"/>
</dbReference>
<evidence type="ECO:0008006" key="16">
    <source>
        <dbReference type="Google" id="ProtNLM"/>
    </source>
</evidence>
<organism evidence="6 10">
    <name type="scientific">Phytophthora fragariae</name>
    <dbReference type="NCBI Taxonomy" id="53985"/>
    <lineage>
        <taxon>Eukaryota</taxon>
        <taxon>Sar</taxon>
        <taxon>Stramenopiles</taxon>
        <taxon>Oomycota</taxon>
        <taxon>Peronosporomycetes</taxon>
        <taxon>Peronosporales</taxon>
        <taxon>Peronosporaceae</taxon>
        <taxon>Phytophthora</taxon>
    </lineage>
</organism>
<dbReference type="OrthoDB" id="10291537at2759"/>
<dbReference type="Proteomes" id="UP000437068">
    <property type="component" value="Unassembled WGS sequence"/>
</dbReference>
<comment type="caution">
    <text evidence="6">The sequence shown here is derived from an EMBL/GenBank/DDBJ whole genome shotgun (WGS) entry which is preliminary data.</text>
</comment>
<evidence type="ECO:0000313" key="13">
    <source>
        <dbReference type="Proteomes" id="UP000440732"/>
    </source>
</evidence>
<dbReference type="EMBL" id="QXGA01000583">
    <property type="protein sequence ID" value="KAE9143888.1"/>
    <property type="molecule type" value="Genomic_DNA"/>
</dbReference>
<dbReference type="EMBL" id="QXFW01000688">
    <property type="protein sequence ID" value="KAE9005383.1"/>
    <property type="molecule type" value="Genomic_DNA"/>
</dbReference>
<dbReference type="Proteomes" id="UP000440732">
    <property type="component" value="Unassembled WGS sequence"/>
</dbReference>
<evidence type="ECO:0000313" key="15">
    <source>
        <dbReference type="Proteomes" id="UP000460718"/>
    </source>
</evidence>
<dbReference type="EMBL" id="QXGD01000890">
    <property type="protein sequence ID" value="KAE9221166.1"/>
    <property type="molecule type" value="Genomic_DNA"/>
</dbReference>
<proteinExistence type="predicted"/>
<gene>
    <name evidence="8" type="ORF">PF001_g7837</name>
    <name evidence="7" type="ORF">PF002_g15670</name>
    <name evidence="6" type="ORF">PF005_g19563</name>
    <name evidence="5" type="ORF">PF006_g11121</name>
    <name evidence="4" type="ORF">PF007_g11093</name>
    <name evidence="2" type="ORF">PF009_g9583</name>
    <name evidence="3" type="ORF">PF011_g12068</name>
</gene>
<dbReference type="EMBL" id="QXFZ01000545">
    <property type="protein sequence ID" value="KAE9112454.1"/>
    <property type="molecule type" value="Genomic_DNA"/>
</dbReference>
<protein>
    <recommendedName>
        <fullName evidence="16">RxLR effector protein</fullName>
    </recommendedName>
</protein>
<evidence type="ECO:0000313" key="2">
    <source>
        <dbReference type="EMBL" id="KAE8940612.1"/>
    </source>
</evidence>
<feature type="signal peptide" evidence="1">
    <location>
        <begin position="1"/>
        <end position="20"/>
    </location>
</feature>
<name>A0A6A3WV88_9STRA</name>
<evidence type="ECO:0000313" key="8">
    <source>
        <dbReference type="EMBL" id="KAE9315336.1"/>
    </source>
</evidence>